<feature type="compositionally biased region" description="Basic and acidic residues" evidence="1">
    <location>
        <begin position="479"/>
        <end position="490"/>
    </location>
</feature>
<evidence type="ECO:0000313" key="2">
    <source>
        <dbReference type="EMBL" id="CAD7702246.1"/>
    </source>
</evidence>
<feature type="region of interest" description="Disordered" evidence="1">
    <location>
        <begin position="458"/>
        <end position="490"/>
    </location>
</feature>
<dbReference type="SUPFAM" id="SSF53448">
    <property type="entry name" value="Nucleotide-diphospho-sugar transferases"/>
    <property type="match status" value="1"/>
</dbReference>
<dbReference type="InterPro" id="IPR029044">
    <property type="entry name" value="Nucleotide-diphossugar_trans"/>
</dbReference>
<organism evidence="2 3">
    <name type="scientific">Ostreobium quekettii</name>
    <dbReference type="NCBI Taxonomy" id="121088"/>
    <lineage>
        <taxon>Eukaryota</taxon>
        <taxon>Viridiplantae</taxon>
        <taxon>Chlorophyta</taxon>
        <taxon>core chlorophytes</taxon>
        <taxon>Ulvophyceae</taxon>
        <taxon>TCBD clade</taxon>
        <taxon>Bryopsidales</taxon>
        <taxon>Ostreobineae</taxon>
        <taxon>Ostreobiaceae</taxon>
        <taxon>Ostreobium</taxon>
    </lineage>
</organism>
<sequence>RSAPNPKIDHIIGHVLSGRNVLPPIDALRMAVPSVRLPPGGPVVRRRGHWRQACPWALLCLLCLLSAEGQPSPKASSLAERAVASWSVCFVVRTYWRHGAHGDNSLERLLRSLQAQGHADWEALLVVVDSMTFPDLPHLVRGLRDDRIWVFADLVGRELAARGEGGGWADGYHRSLYGVTDEAVRGCRPGTAWVVVTNGDNEYGAGFLEALGREATSGAELVGFDFFSRYYNPTGIPCDRFSKGEGRPPCKENLLKFCHTDLGANAMSWTRLVEEDRRFSALGSSGPAAGQDALMAELLKKSGWRTRRAAGMCLFSHRPNPQDCSSRSGVWDDTGAPNFGDTCGGACLTADQAREKLAANEHFIENVTITLAAAPARMSQHPVSDRKDMLLACLRWKDRGRDFELARFFGSQCEMIPTETVAPGATSNSAYYNPIEDSAAQNGYIGVKGNDGRVCAGADKESEKRLGEQLSVHVQDSADSLKDEDEHSEL</sequence>
<accession>A0A8S1J9Q0</accession>
<dbReference type="EMBL" id="CAJHUC010001754">
    <property type="protein sequence ID" value="CAD7702246.1"/>
    <property type="molecule type" value="Genomic_DNA"/>
</dbReference>
<feature type="non-terminal residue" evidence="2">
    <location>
        <position position="490"/>
    </location>
</feature>
<dbReference type="AlphaFoldDB" id="A0A8S1J9Q0"/>
<name>A0A8S1J9Q0_9CHLO</name>
<feature type="compositionally biased region" description="Basic and acidic residues" evidence="1">
    <location>
        <begin position="458"/>
        <end position="467"/>
    </location>
</feature>
<proteinExistence type="predicted"/>
<comment type="caution">
    <text evidence="2">The sequence shown here is derived from an EMBL/GenBank/DDBJ whole genome shotgun (WGS) entry which is preliminary data.</text>
</comment>
<evidence type="ECO:0000256" key="1">
    <source>
        <dbReference type="SAM" id="MobiDB-lite"/>
    </source>
</evidence>
<reference evidence="2" key="1">
    <citation type="submission" date="2020-12" db="EMBL/GenBank/DDBJ databases">
        <authorList>
            <person name="Iha C."/>
        </authorList>
    </citation>
    <scope>NUCLEOTIDE SEQUENCE</scope>
</reference>
<gene>
    <name evidence="2" type="ORF">OSTQU699_LOCUS7603</name>
</gene>
<dbReference type="Proteomes" id="UP000708148">
    <property type="component" value="Unassembled WGS sequence"/>
</dbReference>
<dbReference type="OrthoDB" id="510924at2759"/>
<evidence type="ECO:0000313" key="3">
    <source>
        <dbReference type="Proteomes" id="UP000708148"/>
    </source>
</evidence>
<protein>
    <submittedName>
        <fullName evidence="2">Uncharacterized protein</fullName>
    </submittedName>
</protein>
<keyword evidence="3" id="KW-1185">Reference proteome</keyword>